<gene>
    <name evidence="12" type="ORF">BZB76_2794</name>
</gene>
<feature type="active site" description="Charge relay system" evidence="8">
    <location>
        <position position="206"/>
    </location>
</feature>
<accession>A0A495QMS9</accession>
<keyword evidence="7 9" id="KW-1015">Disulfide bond</keyword>
<dbReference type="PROSITE" id="PS00134">
    <property type="entry name" value="TRYPSIN_HIS"/>
    <property type="match status" value="1"/>
</dbReference>
<evidence type="ECO:0000256" key="9">
    <source>
        <dbReference type="PIRSR" id="PIRSR001134-2"/>
    </source>
</evidence>
<dbReference type="Gene3D" id="3.30.300.50">
    <property type="match status" value="2"/>
</dbReference>
<evidence type="ECO:0000256" key="10">
    <source>
        <dbReference type="SAM" id="SignalP"/>
    </source>
</evidence>
<dbReference type="Proteomes" id="UP000274601">
    <property type="component" value="Unassembled WGS sequence"/>
</dbReference>
<keyword evidence="4" id="KW-0378">Hydrolase</keyword>
<dbReference type="Gene3D" id="2.40.10.10">
    <property type="entry name" value="Trypsin-like serine proteases"/>
    <property type="match status" value="2"/>
</dbReference>
<feature type="domain" description="Peptidase S1" evidence="11">
    <location>
        <begin position="186"/>
        <end position="337"/>
    </location>
</feature>
<dbReference type="GO" id="GO:0004252">
    <property type="term" value="F:serine-type endopeptidase activity"/>
    <property type="evidence" value="ECO:0007669"/>
    <property type="project" value="InterPro"/>
</dbReference>
<comment type="caution">
    <text evidence="12">The sequence shown here is derived from an EMBL/GenBank/DDBJ whole genome shotgun (WGS) entry which is preliminary data.</text>
</comment>
<dbReference type="InterPro" id="IPR001254">
    <property type="entry name" value="Trypsin_dom"/>
</dbReference>
<dbReference type="InterPro" id="IPR035070">
    <property type="entry name" value="Streptogrisin_prodomain"/>
</dbReference>
<feature type="signal peptide" evidence="10">
    <location>
        <begin position="1"/>
        <end position="31"/>
    </location>
</feature>
<dbReference type="SMART" id="SM00020">
    <property type="entry name" value="Tryp_SPc"/>
    <property type="match status" value="1"/>
</dbReference>
<dbReference type="SUPFAM" id="SSF50494">
    <property type="entry name" value="Trypsin-like serine proteases"/>
    <property type="match status" value="1"/>
</dbReference>
<evidence type="ECO:0000256" key="8">
    <source>
        <dbReference type="PIRSR" id="PIRSR001134-1"/>
    </source>
</evidence>
<dbReference type="Pfam" id="PF00089">
    <property type="entry name" value="Trypsin"/>
    <property type="match status" value="1"/>
</dbReference>
<proteinExistence type="inferred from homology"/>
<evidence type="ECO:0000256" key="2">
    <source>
        <dbReference type="ARBA" id="ARBA00022670"/>
    </source>
</evidence>
<feature type="disulfide bond" evidence="9">
    <location>
        <begin position="187"/>
        <end position="207"/>
    </location>
</feature>
<keyword evidence="2" id="KW-0645">Protease</keyword>
<dbReference type="InterPro" id="IPR001316">
    <property type="entry name" value="Pept_S1A_streptogrisin"/>
</dbReference>
<evidence type="ECO:0000256" key="3">
    <source>
        <dbReference type="ARBA" id="ARBA00022729"/>
    </source>
</evidence>
<evidence type="ECO:0000256" key="4">
    <source>
        <dbReference type="ARBA" id="ARBA00022801"/>
    </source>
</evidence>
<sequence>MNRGMRPKCSTISLLSTTALIMLPALGNVQAAAETRVAPPGQELALRQTALADRITGRLGPRHAGSYVDGAGNLVINVTDAAAARQVTAAGARARLVAHGIRPLTDTKNKLDRLAGTSGTTGLVWGVDVVSNTVVIDVPKTDNDAATMAFVKRARAMAQFVRVRRVAAAPRLIAGPGDAILANIGRCSMSVIAVRGGTEFVVTAGHCAKNATNWTTGDGQTLGTHEINSFPGDDYGTIRVTNPALYNHNAQLTALARPEVGTPIQKKGSTTGTTTGTIIGYERTVNYPEGAVGELIETDACAQPGDSGGSLEAGTLAVGIVSGGTSGGCGGNFRSFFQGLGELFYWQTLTLK</sequence>
<feature type="chain" id="PRO_5019851805" evidence="10">
    <location>
        <begin position="32"/>
        <end position="352"/>
    </location>
</feature>
<dbReference type="PRINTS" id="PR00861">
    <property type="entry name" value="ALYTICPTASE"/>
</dbReference>
<dbReference type="GO" id="GO:0005576">
    <property type="term" value="C:extracellular region"/>
    <property type="evidence" value="ECO:0007669"/>
    <property type="project" value="InterPro"/>
</dbReference>
<dbReference type="PIRSF" id="PIRSF001134">
    <property type="entry name" value="Streptogrisin"/>
    <property type="match status" value="1"/>
</dbReference>
<dbReference type="GO" id="GO:0006508">
    <property type="term" value="P:proteolysis"/>
    <property type="evidence" value="ECO:0007669"/>
    <property type="project" value="UniProtKB-KW"/>
</dbReference>
<dbReference type="CDD" id="cd21112">
    <property type="entry name" value="alphaLP-like"/>
    <property type="match status" value="1"/>
</dbReference>
<keyword evidence="3 10" id="KW-0732">Signal</keyword>
<evidence type="ECO:0000256" key="7">
    <source>
        <dbReference type="ARBA" id="ARBA00023157"/>
    </source>
</evidence>
<keyword evidence="6" id="KW-0865">Zymogen</keyword>
<dbReference type="RefSeq" id="WP_170180627.1">
    <property type="nucleotide sequence ID" value="NZ_RBWU01000003.1"/>
</dbReference>
<reference evidence="12 13" key="1">
    <citation type="submission" date="2018-10" db="EMBL/GenBank/DDBJ databases">
        <title>Genomic Encyclopedia of Archaeal and Bacterial Type Strains, Phase II (KMG-II): from individual species to whole genera.</title>
        <authorList>
            <person name="Goeker M."/>
        </authorList>
    </citation>
    <scope>NUCLEOTIDE SEQUENCE [LARGE SCALE GENOMIC DNA]</scope>
    <source>
        <strain evidence="12 13">DSM 43383</strain>
    </source>
</reference>
<dbReference type="InterPro" id="IPR004236">
    <property type="entry name" value="Pept_S1_alpha_lytic"/>
</dbReference>
<evidence type="ECO:0000313" key="12">
    <source>
        <dbReference type="EMBL" id="RKS74284.1"/>
    </source>
</evidence>
<evidence type="ECO:0000313" key="13">
    <source>
        <dbReference type="Proteomes" id="UP000274601"/>
    </source>
</evidence>
<name>A0A495QMS9_9ACTN</name>
<protein>
    <submittedName>
        <fullName evidence="12">Streptogrisin D</fullName>
    </submittedName>
</protein>
<feature type="disulfide bond" evidence="9">
    <location>
        <begin position="301"/>
        <end position="329"/>
    </location>
</feature>
<evidence type="ECO:0000259" key="11">
    <source>
        <dbReference type="SMART" id="SM00020"/>
    </source>
</evidence>
<feature type="active site" description="Charge relay system" evidence="8">
    <location>
        <position position="234"/>
    </location>
</feature>
<dbReference type="InterPro" id="IPR009003">
    <property type="entry name" value="Peptidase_S1_PA"/>
</dbReference>
<dbReference type="InterPro" id="IPR018114">
    <property type="entry name" value="TRYPSIN_HIS"/>
</dbReference>
<feature type="active site" description="Charge relay system" evidence="8">
    <location>
        <position position="307"/>
    </location>
</feature>
<keyword evidence="13" id="KW-1185">Reference proteome</keyword>
<dbReference type="EMBL" id="RBWU01000003">
    <property type="protein sequence ID" value="RKS74284.1"/>
    <property type="molecule type" value="Genomic_DNA"/>
</dbReference>
<dbReference type="Pfam" id="PF02983">
    <property type="entry name" value="Pro_Al_protease"/>
    <property type="match status" value="1"/>
</dbReference>
<evidence type="ECO:0000256" key="1">
    <source>
        <dbReference type="ARBA" id="ARBA00007664"/>
    </source>
</evidence>
<evidence type="ECO:0000256" key="5">
    <source>
        <dbReference type="ARBA" id="ARBA00022825"/>
    </source>
</evidence>
<dbReference type="AlphaFoldDB" id="A0A495QMS9"/>
<organism evidence="12 13">
    <name type="scientific">Actinomadura pelletieri DSM 43383</name>
    <dbReference type="NCBI Taxonomy" id="1120940"/>
    <lineage>
        <taxon>Bacteria</taxon>
        <taxon>Bacillati</taxon>
        <taxon>Actinomycetota</taxon>
        <taxon>Actinomycetes</taxon>
        <taxon>Streptosporangiales</taxon>
        <taxon>Thermomonosporaceae</taxon>
        <taxon>Actinomadura</taxon>
    </lineage>
</organism>
<evidence type="ECO:0000256" key="6">
    <source>
        <dbReference type="ARBA" id="ARBA00023145"/>
    </source>
</evidence>
<keyword evidence="5" id="KW-0720">Serine protease</keyword>
<comment type="similarity">
    <text evidence="1">Belongs to the peptidase S1 family.</text>
</comment>
<dbReference type="InterPro" id="IPR043504">
    <property type="entry name" value="Peptidase_S1_PA_chymotrypsin"/>
</dbReference>